<protein>
    <recommendedName>
        <fullName evidence="6 7">Large ribosomal subunit protein uL18</fullName>
    </recommendedName>
</protein>
<dbReference type="InterPro" id="IPR005484">
    <property type="entry name" value="Ribosomal_uL18_bac/plant/anim"/>
</dbReference>
<name>A0A1F6A727_9BACT</name>
<evidence type="ECO:0000256" key="3">
    <source>
        <dbReference type="ARBA" id="ARBA00022884"/>
    </source>
</evidence>
<dbReference type="InterPro" id="IPR057268">
    <property type="entry name" value="Ribosomal_L18"/>
</dbReference>
<comment type="function">
    <text evidence="7">This is one of the proteins that bind and probably mediate the attachment of the 5S RNA into the large ribosomal subunit, where it forms part of the central protuberance.</text>
</comment>
<dbReference type="EMBL" id="MFJN01000044">
    <property type="protein sequence ID" value="OGG20529.1"/>
    <property type="molecule type" value="Genomic_DNA"/>
</dbReference>
<dbReference type="NCBIfam" id="TIGR00060">
    <property type="entry name" value="L18_bact"/>
    <property type="match status" value="1"/>
</dbReference>
<comment type="similarity">
    <text evidence="1 7">Belongs to the universal ribosomal protein uL18 family.</text>
</comment>
<comment type="caution">
    <text evidence="8">The sequence shown here is derived from an EMBL/GenBank/DDBJ whole genome shotgun (WGS) entry which is preliminary data.</text>
</comment>
<evidence type="ECO:0000313" key="9">
    <source>
        <dbReference type="Proteomes" id="UP000177092"/>
    </source>
</evidence>
<proteinExistence type="inferred from homology"/>
<comment type="subunit">
    <text evidence="7">Part of the 50S ribosomal subunit; part of the 5S rRNA/L5/L18/L25 subcomplex. Contacts the 5S and 23S rRNAs.</text>
</comment>
<dbReference type="PANTHER" id="PTHR12899:SF3">
    <property type="entry name" value="LARGE RIBOSOMAL SUBUNIT PROTEIN UL18M"/>
    <property type="match status" value="1"/>
</dbReference>
<evidence type="ECO:0000256" key="1">
    <source>
        <dbReference type="ARBA" id="ARBA00007116"/>
    </source>
</evidence>
<dbReference type="AlphaFoldDB" id="A0A1F6A727"/>
<dbReference type="Proteomes" id="UP000177092">
    <property type="component" value="Unassembled WGS sequence"/>
</dbReference>
<evidence type="ECO:0000313" key="8">
    <source>
        <dbReference type="EMBL" id="OGG20529.1"/>
    </source>
</evidence>
<dbReference type="SUPFAM" id="SSF53137">
    <property type="entry name" value="Translational machinery components"/>
    <property type="match status" value="1"/>
</dbReference>
<dbReference type="GO" id="GO:0003735">
    <property type="term" value="F:structural constituent of ribosome"/>
    <property type="evidence" value="ECO:0007669"/>
    <property type="project" value="InterPro"/>
</dbReference>
<dbReference type="PANTHER" id="PTHR12899">
    <property type="entry name" value="39S RIBOSOMAL PROTEIN L18, MITOCHONDRIAL"/>
    <property type="match status" value="1"/>
</dbReference>
<keyword evidence="4 7" id="KW-0689">Ribosomal protein</keyword>
<dbReference type="InterPro" id="IPR004389">
    <property type="entry name" value="Ribosomal_uL18_bac-type"/>
</dbReference>
<organism evidence="8 9">
    <name type="scientific">Candidatus Gottesmanbacteria bacterium RIFCSPHIGHO2_02_FULL_40_13</name>
    <dbReference type="NCBI Taxonomy" id="1798384"/>
    <lineage>
        <taxon>Bacteria</taxon>
        <taxon>Candidatus Gottesmaniibacteriota</taxon>
    </lineage>
</organism>
<dbReference type="GO" id="GO:0022625">
    <property type="term" value="C:cytosolic large ribosomal subunit"/>
    <property type="evidence" value="ECO:0007669"/>
    <property type="project" value="TreeGrafter"/>
</dbReference>
<keyword evidence="2 7" id="KW-0699">rRNA-binding</keyword>
<dbReference type="GO" id="GO:0008097">
    <property type="term" value="F:5S rRNA binding"/>
    <property type="evidence" value="ECO:0007669"/>
    <property type="project" value="TreeGrafter"/>
</dbReference>
<dbReference type="HAMAP" id="MF_01337_B">
    <property type="entry name" value="Ribosomal_uL18_B"/>
    <property type="match status" value="1"/>
</dbReference>
<dbReference type="STRING" id="1798384.A3D03_00725"/>
<dbReference type="Pfam" id="PF00861">
    <property type="entry name" value="Ribosomal_L18p"/>
    <property type="match status" value="1"/>
</dbReference>
<evidence type="ECO:0000256" key="4">
    <source>
        <dbReference type="ARBA" id="ARBA00022980"/>
    </source>
</evidence>
<evidence type="ECO:0000256" key="7">
    <source>
        <dbReference type="HAMAP-Rule" id="MF_01337"/>
    </source>
</evidence>
<dbReference type="GO" id="GO:0006412">
    <property type="term" value="P:translation"/>
    <property type="evidence" value="ECO:0007669"/>
    <property type="project" value="UniProtKB-UniRule"/>
</dbReference>
<evidence type="ECO:0000256" key="2">
    <source>
        <dbReference type="ARBA" id="ARBA00022730"/>
    </source>
</evidence>
<gene>
    <name evidence="7" type="primary">rplR</name>
    <name evidence="8" type="ORF">A3D03_00725</name>
</gene>
<sequence>MINFRQNRLKRKIRIKNKINRDKSRVRLTVFRSGKHLYAQVIDDVKNKTLFSVNDKDLQDNKSKSNKTDKAKMAGEILGEKIVKGKIKDLVFDRNGYKYHGRVKALAEGVRSKGLKF</sequence>
<dbReference type="Gene3D" id="3.30.420.100">
    <property type="match status" value="1"/>
</dbReference>
<dbReference type="CDD" id="cd00432">
    <property type="entry name" value="Ribosomal_L18_L5e"/>
    <property type="match status" value="1"/>
</dbReference>
<accession>A0A1F6A727</accession>
<reference evidence="8 9" key="1">
    <citation type="journal article" date="2016" name="Nat. Commun.">
        <title>Thousands of microbial genomes shed light on interconnected biogeochemical processes in an aquifer system.</title>
        <authorList>
            <person name="Anantharaman K."/>
            <person name="Brown C.T."/>
            <person name="Hug L.A."/>
            <person name="Sharon I."/>
            <person name="Castelle C.J."/>
            <person name="Probst A.J."/>
            <person name="Thomas B.C."/>
            <person name="Singh A."/>
            <person name="Wilkins M.J."/>
            <person name="Karaoz U."/>
            <person name="Brodie E.L."/>
            <person name="Williams K.H."/>
            <person name="Hubbard S.S."/>
            <person name="Banfield J.F."/>
        </authorList>
    </citation>
    <scope>NUCLEOTIDE SEQUENCE [LARGE SCALE GENOMIC DNA]</scope>
</reference>
<dbReference type="FunFam" id="3.30.420.100:FF:000001">
    <property type="entry name" value="50S ribosomal protein L18"/>
    <property type="match status" value="1"/>
</dbReference>
<keyword evidence="3 7" id="KW-0694">RNA-binding</keyword>
<evidence type="ECO:0000256" key="5">
    <source>
        <dbReference type="ARBA" id="ARBA00023274"/>
    </source>
</evidence>
<keyword evidence="5 7" id="KW-0687">Ribonucleoprotein</keyword>
<evidence type="ECO:0000256" key="6">
    <source>
        <dbReference type="ARBA" id="ARBA00035197"/>
    </source>
</evidence>